<evidence type="ECO:0000256" key="6">
    <source>
        <dbReference type="ARBA" id="ARBA00022990"/>
    </source>
</evidence>
<evidence type="ECO:0000256" key="4">
    <source>
        <dbReference type="ARBA" id="ARBA00022816"/>
    </source>
</evidence>
<accession>A0A5K4F9W5</accession>
<protein>
    <submittedName>
        <fullName evidence="13">RanBD1 domain-containing protein</fullName>
    </submittedName>
</protein>
<dbReference type="Gene3D" id="2.30.29.30">
    <property type="entry name" value="Pleckstrin-homology domain (PH domain)/Phosphotyrosine-binding domain (PTB)"/>
    <property type="match status" value="1"/>
</dbReference>
<evidence type="ECO:0000256" key="5">
    <source>
        <dbReference type="ARBA" id="ARBA00022927"/>
    </source>
</evidence>
<keyword evidence="4" id="KW-0509">mRNA transport</keyword>
<evidence type="ECO:0000256" key="7">
    <source>
        <dbReference type="ARBA" id="ARBA00023010"/>
    </source>
</evidence>
<dbReference type="AlphaFoldDB" id="A0A5K4F9W5"/>
<dbReference type="SMART" id="SM00160">
    <property type="entry name" value="RanBD"/>
    <property type="match status" value="1"/>
</dbReference>
<evidence type="ECO:0000256" key="1">
    <source>
        <dbReference type="ARBA" id="ARBA00004567"/>
    </source>
</evidence>
<dbReference type="STRING" id="6183.A0A5K4F9W5"/>
<feature type="region of interest" description="Disordered" evidence="10">
    <location>
        <begin position="233"/>
        <end position="264"/>
    </location>
</feature>
<dbReference type="Proteomes" id="UP000008854">
    <property type="component" value="Unassembled WGS sequence"/>
</dbReference>
<dbReference type="CDD" id="cd13170">
    <property type="entry name" value="RanBD_NUP50"/>
    <property type="match status" value="1"/>
</dbReference>
<dbReference type="GO" id="GO:0051028">
    <property type="term" value="P:mRNA transport"/>
    <property type="evidence" value="ECO:0007669"/>
    <property type="project" value="UniProtKB-KW"/>
</dbReference>
<evidence type="ECO:0000256" key="9">
    <source>
        <dbReference type="ARBA" id="ARBA00023242"/>
    </source>
</evidence>
<dbReference type="InterPro" id="IPR011993">
    <property type="entry name" value="PH-like_dom_sf"/>
</dbReference>
<dbReference type="InterPro" id="IPR045255">
    <property type="entry name" value="RanBP1-like"/>
</dbReference>
<dbReference type="Pfam" id="PF00638">
    <property type="entry name" value="Ran_BP1"/>
    <property type="match status" value="1"/>
</dbReference>
<evidence type="ECO:0000256" key="10">
    <source>
        <dbReference type="SAM" id="MobiDB-lite"/>
    </source>
</evidence>
<feature type="domain" description="RanBD1" evidence="11">
    <location>
        <begin position="227"/>
        <end position="398"/>
    </location>
</feature>
<evidence type="ECO:0000259" key="11">
    <source>
        <dbReference type="PROSITE" id="PS50196"/>
    </source>
</evidence>
<dbReference type="GO" id="GO:0006606">
    <property type="term" value="P:protein import into nucleus"/>
    <property type="evidence" value="ECO:0007669"/>
    <property type="project" value="TreeGrafter"/>
</dbReference>
<comment type="subcellular location">
    <subcellularLocation>
        <location evidence="1">Nucleus</location>
        <location evidence="1">Nuclear pore complex</location>
    </subcellularLocation>
</comment>
<evidence type="ECO:0000313" key="12">
    <source>
        <dbReference type="Proteomes" id="UP000008854"/>
    </source>
</evidence>
<dbReference type="Pfam" id="PF08911">
    <property type="entry name" value="NUP50"/>
    <property type="match status" value="1"/>
</dbReference>
<proteinExistence type="predicted"/>
<dbReference type="SUPFAM" id="SSF50729">
    <property type="entry name" value="PH domain-like"/>
    <property type="match status" value="1"/>
</dbReference>
<keyword evidence="6" id="KW-0007">Acetylation</keyword>
<dbReference type="InterPro" id="IPR015007">
    <property type="entry name" value="NUP2/50/61"/>
</dbReference>
<evidence type="ECO:0000256" key="2">
    <source>
        <dbReference type="ARBA" id="ARBA00022448"/>
    </source>
</evidence>
<keyword evidence="7" id="KW-0811">Translocation</keyword>
<dbReference type="GO" id="GO:0005643">
    <property type="term" value="C:nuclear pore"/>
    <property type="evidence" value="ECO:0007669"/>
    <property type="project" value="UniProtKB-SubCell"/>
</dbReference>
<sequence>MAKRRADIELNQDNWDDDLRTTTKGDFDKADKEILSQRKILTARTNRTPTGTSGLFKSFTAFSDCSRGNPVSFNFGPNPSSVKENGHKDEETEYLEHLQNLNQSLLDWITKHVKEDPFCILSPIFSDYDKHLSGINSKFPKQSSVDAVPLLEKKEASSRLIAKTSEAIETPANSAPNSIFVFGNSISKSTPISSGSSTDCTDKKPIFSFGLPPITTTSNKFSPSLFQFPSVSSFSQKPANLDPKQNTNNQQGDDDDEEYIPPKPEVKDFKEEGSVFTTRCKLFYKVDNEWKERGLGNLFIKPTTNDKLQLLIRADTNLGNILLNILVTKEMPIKQQKNNLTLVCVPSPPLPSHVKSSVNNEEDNGQPKPVPMLIRVKTEEGATTLLNQMDSHRGVSAKS</sequence>
<evidence type="ECO:0000313" key="13">
    <source>
        <dbReference type="WBParaSite" id="Smp_341530.1"/>
    </source>
</evidence>
<dbReference type="InParanoid" id="A0A5K4F9W5"/>
<feature type="region of interest" description="Disordered" evidence="10">
    <location>
        <begin position="353"/>
        <end position="372"/>
    </location>
</feature>
<organism evidence="12 13">
    <name type="scientific">Schistosoma mansoni</name>
    <name type="common">Blood fluke</name>
    <dbReference type="NCBI Taxonomy" id="6183"/>
    <lineage>
        <taxon>Eukaryota</taxon>
        <taxon>Metazoa</taxon>
        <taxon>Spiralia</taxon>
        <taxon>Lophotrochozoa</taxon>
        <taxon>Platyhelminthes</taxon>
        <taxon>Trematoda</taxon>
        <taxon>Digenea</taxon>
        <taxon>Strigeidida</taxon>
        <taxon>Schistosomatoidea</taxon>
        <taxon>Schistosomatidae</taxon>
        <taxon>Schistosoma</taxon>
    </lineage>
</organism>
<dbReference type="PANTHER" id="PTHR23138">
    <property type="entry name" value="RAN BINDING PROTEIN"/>
    <property type="match status" value="1"/>
</dbReference>
<dbReference type="WBParaSite" id="Smp_341530.1">
    <property type="protein sequence ID" value="Smp_341530.1"/>
    <property type="gene ID" value="Smp_341530"/>
</dbReference>
<keyword evidence="5" id="KW-0653">Protein transport</keyword>
<keyword evidence="9" id="KW-0539">Nucleus</keyword>
<evidence type="ECO:0000256" key="8">
    <source>
        <dbReference type="ARBA" id="ARBA00023132"/>
    </source>
</evidence>
<keyword evidence="8" id="KW-0906">Nuclear pore complex</keyword>
<reference evidence="12" key="1">
    <citation type="journal article" date="2012" name="PLoS Negl. Trop. Dis.">
        <title>A systematically improved high quality genome and transcriptome of the human blood fluke Schistosoma mansoni.</title>
        <authorList>
            <person name="Protasio A.V."/>
            <person name="Tsai I.J."/>
            <person name="Babbage A."/>
            <person name="Nichol S."/>
            <person name="Hunt M."/>
            <person name="Aslett M.A."/>
            <person name="De Silva N."/>
            <person name="Velarde G.S."/>
            <person name="Anderson T.J."/>
            <person name="Clark R.C."/>
            <person name="Davidson C."/>
            <person name="Dillon G.P."/>
            <person name="Holroyd N.E."/>
            <person name="LoVerde P.T."/>
            <person name="Lloyd C."/>
            <person name="McQuillan J."/>
            <person name="Oliveira G."/>
            <person name="Otto T.D."/>
            <person name="Parker-Manuel S.J."/>
            <person name="Quail M.A."/>
            <person name="Wilson R.A."/>
            <person name="Zerlotini A."/>
            <person name="Dunne D.W."/>
            <person name="Berriman M."/>
        </authorList>
    </citation>
    <scope>NUCLEOTIDE SEQUENCE [LARGE SCALE GENOMIC DNA]</scope>
    <source>
        <strain evidence="12">Puerto Rican</strain>
    </source>
</reference>
<keyword evidence="2" id="KW-0813">Transport</keyword>
<dbReference type="FunCoup" id="A0A5K4F9W5">
    <property type="interactions" value="1378"/>
</dbReference>
<dbReference type="PANTHER" id="PTHR23138:SF141">
    <property type="entry name" value="NUCLEAR PORE COMPLEX PROTEIN NUP50"/>
    <property type="match status" value="1"/>
</dbReference>
<reference evidence="13" key="2">
    <citation type="submission" date="2019-11" db="UniProtKB">
        <authorList>
            <consortium name="WormBaseParasite"/>
        </authorList>
    </citation>
    <scope>IDENTIFICATION</scope>
    <source>
        <strain evidence="13">Puerto Rican</strain>
    </source>
</reference>
<keyword evidence="3" id="KW-0677">Repeat</keyword>
<evidence type="ECO:0000256" key="3">
    <source>
        <dbReference type="ARBA" id="ARBA00022737"/>
    </source>
</evidence>
<dbReference type="InterPro" id="IPR000156">
    <property type="entry name" value="Ran_bind_dom"/>
</dbReference>
<dbReference type="PROSITE" id="PS50196">
    <property type="entry name" value="RANBD1"/>
    <property type="match status" value="1"/>
</dbReference>
<name>A0A5K4F9W5_SCHMA</name>
<keyword evidence="12" id="KW-1185">Reference proteome</keyword>